<evidence type="ECO:0000256" key="3">
    <source>
        <dbReference type="PROSITE-ProRule" id="PRU00023"/>
    </source>
</evidence>
<dbReference type="Pfam" id="PF12796">
    <property type="entry name" value="Ank_2"/>
    <property type="match status" value="2"/>
</dbReference>
<evidence type="ECO:0000313" key="7">
    <source>
        <dbReference type="Proteomes" id="UP000622797"/>
    </source>
</evidence>
<keyword evidence="7" id="KW-1185">Reference proteome</keyword>
<dbReference type="PROSITE" id="PS50297">
    <property type="entry name" value="ANK_REP_REGION"/>
    <property type="match status" value="3"/>
</dbReference>
<dbReference type="PANTHER" id="PTHR24123:SF33">
    <property type="entry name" value="PROTEIN HOS4"/>
    <property type="match status" value="1"/>
</dbReference>
<dbReference type="PROSITE" id="PS50088">
    <property type="entry name" value="ANK_REPEAT"/>
    <property type="match status" value="4"/>
</dbReference>
<feature type="domain" description="Clr5" evidence="5">
    <location>
        <begin position="28"/>
        <end position="79"/>
    </location>
</feature>
<dbReference type="InterPro" id="IPR036770">
    <property type="entry name" value="Ankyrin_rpt-contain_sf"/>
</dbReference>
<evidence type="ECO:0000256" key="1">
    <source>
        <dbReference type="ARBA" id="ARBA00022737"/>
    </source>
</evidence>
<dbReference type="PANTHER" id="PTHR24123">
    <property type="entry name" value="ANKYRIN REPEAT-CONTAINING"/>
    <property type="match status" value="1"/>
</dbReference>
<dbReference type="Pfam" id="PF14420">
    <property type="entry name" value="Clr5"/>
    <property type="match status" value="1"/>
</dbReference>
<accession>A0A8H4SZB7</accession>
<reference evidence="6" key="2">
    <citation type="submission" date="2020-05" db="EMBL/GenBank/DDBJ databases">
        <authorList>
            <person name="Kim H.-S."/>
            <person name="Proctor R.H."/>
            <person name="Brown D.W."/>
        </authorList>
    </citation>
    <scope>NUCLEOTIDE SEQUENCE</scope>
    <source>
        <strain evidence="6">NRRL 20472</strain>
    </source>
</reference>
<feature type="repeat" description="ANK" evidence="3">
    <location>
        <begin position="966"/>
        <end position="998"/>
    </location>
</feature>
<feature type="repeat" description="ANK" evidence="3">
    <location>
        <begin position="1001"/>
        <end position="1033"/>
    </location>
</feature>
<feature type="compositionally biased region" description="Acidic residues" evidence="4">
    <location>
        <begin position="1145"/>
        <end position="1163"/>
    </location>
</feature>
<evidence type="ECO:0000256" key="2">
    <source>
        <dbReference type="ARBA" id="ARBA00023043"/>
    </source>
</evidence>
<dbReference type="SUPFAM" id="SSF48403">
    <property type="entry name" value="Ankyrin repeat"/>
    <property type="match status" value="2"/>
</dbReference>
<keyword evidence="1" id="KW-0677">Repeat</keyword>
<dbReference type="OrthoDB" id="539213at2759"/>
<evidence type="ECO:0000313" key="6">
    <source>
        <dbReference type="EMBL" id="KAF4948342.1"/>
    </source>
</evidence>
<evidence type="ECO:0000259" key="5">
    <source>
        <dbReference type="Pfam" id="PF14420"/>
    </source>
</evidence>
<reference evidence="6" key="1">
    <citation type="journal article" date="2020" name="BMC Genomics">
        <title>Correction to: Identification and distribution of gene clusters required for synthesis of sphingolipid metabolism inhibitors in diverse species of the filamentous fungus Fusarium.</title>
        <authorList>
            <person name="Kim H.S."/>
            <person name="Lohmar J.M."/>
            <person name="Busman M."/>
            <person name="Brown D.W."/>
            <person name="Naumann T.A."/>
            <person name="Divon H.H."/>
            <person name="Lysoe E."/>
            <person name="Uhlig S."/>
            <person name="Proctor R.H."/>
        </authorList>
    </citation>
    <scope>NUCLEOTIDE SEQUENCE</scope>
    <source>
        <strain evidence="6">NRRL 20472</strain>
    </source>
</reference>
<proteinExistence type="predicted"/>
<dbReference type="Gene3D" id="1.25.40.20">
    <property type="entry name" value="Ankyrin repeat-containing domain"/>
    <property type="match status" value="4"/>
</dbReference>
<feature type="repeat" description="ANK" evidence="3">
    <location>
        <begin position="550"/>
        <end position="582"/>
    </location>
</feature>
<feature type="compositionally biased region" description="Basic and acidic residues" evidence="4">
    <location>
        <begin position="1164"/>
        <end position="1173"/>
    </location>
</feature>
<comment type="caution">
    <text evidence="6">The sequence shown here is derived from an EMBL/GenBank/DDBJ whole genome shotgun (WGS) entry which is preliminary data.</text>
</comment>
<sequence length="1173" mass="130629">MDPEYFQLNQNTSLMGPTTEASHLSPTEEQWLQYKDTIQYQFLMCNMPLGVLVNYLSFLGLYITKAQLEYKLKKWGFSKNLNKSTWQYIDRKITKRKREGKDTDVIHSGKRLGPSTINKAINRHRETAIFAQAAQVRSPPASPTNPYLTVCAPPHIRMEFDEWPASLPWMQFRGTFLALARNFLGPESFHDPFDVIPRTTQTKLVRLAIGHPITQVQESDALTHVSDLASHIGKIMPEWYGGEHLQTAQTLLHCPGKDVIPHGLKFIIYQVSNGFLENLRDIDAWADFCDLLIGLGILDLQIDLKRLHEDDIVIRAFMENLFQHSISWVTLPSYRSSRLGRNLDLIRWLLSSGLDPNNALYVGWPRGERMQRPIEMAISSGHVELVGLLLNFDADINDKSFPKTSTMELALQSTHANAIKYRIIELLVRHDILKLVVDPTKALKVNHDLGPLFEETALSAAIAAGSDATDVVFNHLAFLDASQFEAPFITADTFIAAAAKGDDAAILRLHEICPTTGGTRNQRGIKPVQVAVSSGHLSTCELLLRLYDGYSPALLFLAAYEGHKNILQFLLQKGADANAIIDADDCPECTRVYSSFTEAFSSLSSPSAFAMLLYIVRVHEYVRWDCDPYGLGTLIENGARLTGGEVWLFAAYESPKTLLAALNAGGSPNERDTSGKSALQHAMDSGAVSGNQITRPDPEHVQRRFQVVKTLLQHGAELIGGELVSAIRYRDLDLVSLISTYHSDLKDTDNYGISALEASIAILDDDILRQVVEAYDGHYDPGSLCAAAEARNLSLIDLLLTNRPVQSDYHVLEGTAIGLVAMSGDLIHLQKLLQYLPDASEPNSALVSVFLDEYENTPGRVPLPNGKLFWRQPGYAHQCVYGSPLAIASIAQDTSGFEELLSKGYQADILTWTNIAHKQSFPHLELLAKYQQRLDAFLPTPPGFPTPLSIAMEEEANVNAPPAAYRGATALQLAAINGHLGIARCLIDRGARINARGAKHHGRTALEGAAEHGRLDMMEFLIHHGALITGNGRGQFIRAVQFATKEGFYTAASLMKRRGGWTKEDEGKFKEGWRFSYPNESCCDELHDLDTECIHDSFDSEKETLCVIFMAHDDDREFPEENINREECYGRYGYVHCSDSDCVFSDESESEPESELEFGEEGYENEKGYFDNS</sequence>
<evidence type="ECO:0000256" key="4">
    <source>
        <dbReference type="SAM" id="MobiDB-lite"/>
    </source>
</evidence>
<organism evidence="6 7">
    <name type="scientific">Fusarium sarcochroum</name>
    <dbReference type="NCBI Taxonomy" id="1208366"/>
    <lineage>
        <taxon>Eukaryota</taxon>
        <taxon>Fungi</taxon>
        <taxon>Dikarya</taxon>
        <taxon>Ascomycota</taxon>
        <taxon>Pezizomycotina</taxon>
        <taxon>Sordariomycetes</taxon>
        <taxon>Hypocreomycetidae</taxon>
        <taxon>Hypocreales</taxon>
        <taxon>Nectriaceae</taxon>
        <taxon>Fusarium</taxon>
        <taxon>Fusarium lateritium species complex</taxon>
    </lineage>
</organism>
<dbReference type="AlphaFoldDB" id="A0A8H4SZB7"/>
<dbReference type="Proteomes" id="UP000622797">
    <property type="component" value="Unassembled WGS sequence"/>
</dbReference>
<feature type="region of interest" description="Disordered" evidence="4">
    <location>
        <begin position="1145"/>
        <end position="1173"/>
    </location>
</feature>
<dbReference type="InterPro" id="IPR025676">
    <property type="entry name" value="Clr5_dom"/>
</dbReference>
<dbReference type="SMART" id="SM00248">
    <property type="entry name" value="ANK"/>
    <property type="match status" value="7"/>
</dbReference>
<dbReference type="EMBL" id="JABEXW010001055">
    <property type="protein sequence ID" value="KAF4948342.1"/>
    <property type="molecule type" value="Genomic_DNA"/>
</dbReference>
<keyword evidence="2 3" id="KW-0040">ANK repeat</keyword>
<feature type="repeat" description="ANK" evidence="3">
    <location>
        <begin position="369"/>
        <end position="401"/>
    </location>
</feature>
<protein>
    <recommendedName>
        <fullName evidence="5">Clr5 domain-containing protein</fullName>
    </recommendedName>
</protein>
<dbReference type="InterPro" id="IPR002110">
    <property type="entry name" value="Ankyrin_rpt"/>
</dbReference>
<name>A0A8H4SZB7_9HYPO</name>
<dbReference type="InterPro" id="IPR051165">
    <property type="entry name" value="Multifunctional_ANK_Repeat"/>
</dbReference>
<gene>
    <name evidence="6" type="ORF">FSARC_13768</name>
</gene>